<dbReference type="EMBL" id="FR824094">
    <property type="protein sequence ID" value="CCA18364.1"/>
    <property type="molecule type" value="Genomic_DNA"/>
</dbReference>
<dbReference type="PANTHER" id="PTHR22975:SF9">
    <property type="entry name" value="ECHINUS SPLICE FORM 3"/>
    <property type="match status" value="1"/>
</dbReference>
<dbReference type="InterPro" id="IPR015940">
    <property type="entry name" value="UBA"/>
</dbReference>
<dbReference type="SMART" id="SM00165">
    <property type="entry name" value="UBA"/>
    <property type="match status" value="1"/>
</dbReference>
<feature type="domain" description="UBA" evidence="3">
    <location>
        <begin position="660"/>
        <end position="710"/>
    </location>
</feature>
<dbReference type="InterPro" id="IPR038765">
    <property type="entry name" value="Papain-like_cys_pep_sf"/>
</dbReference>
<sequence length="714" mass="80619">MEQTTENHSQSASSNFGSIVACGWLNLKIRSMVNVRPRHLRYCILSKESGVLSTFKFQPSSGDLNFIRPLRGYKIKSVDVWRSRKCGLLVTVIQQIDQVERVLELMAPSEPSARQWLHGLRVITGEEDECEGDFATYQFSPDSNPSPSTSPCLKPIDEMTKKGKHILLKGPSIHRGLVNNAGENSCFLNVIIQSFWHLQSMRQFLLNAEIKQEVVTVEANVLRALQSIMRMYDDTSSGALDSRALRKGLSVLYRADKNFQEGMMYDAEETLLALLNIMHQETDVTQAQKLNQSAEVLELSSRTASMDDYTELPEAVYDANSIPHVVFSHQIYDRYLCGTCHHTSAWDLYSNLVFTTYATYCYSWNFKCMEDMLRYMSTTDVAPACDETGCNGRYIKQRSIHRFPMVFAMSILWATDSASTGQVQQLLSNISNRIDLAKAFDAAGPATELLKSGFRTFYHLRGFVCYYGRHYVAVFYSSAHNTWLLFDDSRVLDLGAWHGVVSQCLKGRFQPVLLFYELPDHQTQSSTSSTHSNSSSLNGFEETSVHHQNVEVELSRNSSRAQDSTVVAPSIAMQPRTIAVNSPLQPDEYTVRFGNDCRVLGMYLEKIDGELCVTSFPRDPKDGMFGAEKIGQVQLYDAIVHANGHTLSSLSVDRALQMIKVQQRPLIIRFRRTRKLNSLIEMGFSRVLAVEALNRCKGNVEAAANFCFEKHHVT</sequence>
<dbReference type="HOGENOM" id="CLU_360766_0_0_1"/>
<dbReference type="InterPro" id="IPR009060">
    <property type="entry name" value="UBA-like_sf"/>
</dbReference>
<dbReference type="SUPFAM" id="SSF54001">
    <property type="entry name" value="Cysteine proteinases"/>
    <property type="match status" value="1"/>
</dbReference>
<reference evidence="5" key="1">
    <citation type="journal article" date="2011" name="PLoS Biol.">
        <title>Gene gain and loss during evolution of obligate parasitism in the white rust pathogen of Arabidopsis thaliana.</title>
        <authorList>
            <person name="Kemen E."/>
            <person name="Gardiner A."/>
            <person name="Schultz-Larsen T."/>
            <person name="Kemen A.C."/>
            <person name="Balmuth A.L."/>
            <person name="Robert-Seilaniantz A."/>
            <person name="Bailey K."/>
            <person name="Holub E."/>
            <person name="Studholme D.J."/>
            <person name="Maclean D."/>
            <person name="Jones J.D."/>
        </authorList>
    </citation>
    <scope>NUCLEOTIDE SEQUENCE</scope>
</reference>
<evidence type="ECO:0000256" key="1">
    <source>
        <dbReference type="ARBA" id="ARBA00022786"/>
    </source>
</evidence>
<gene>
    <name evidence="5" type="primary">AlNc14C39G3372</name>
    <name evidence="6" type="synonym">AlNc14C49G3897</name>
    <name evidence="5" type="ORF">ALNC14_038610</name>
    <name evidence="6" type="ORF">ALNC14_045070</name>
</gene>
<evidence type="ECO:0000259" key="3">
    <source>
        <dbReference type="PROSITE" id="PS50030"/>
    </source>
</evidence>
<dbReference type="CDD" id="cd02257">
    <property type="entry name" value="Peptidase_C19"/>
    <property type="match status" value="1"/>
</dbReference>
<evidence type="ECO:0000313" key="6">
    <source>
        <dbReference type="EMBL" id="CCA18364.1"/>
    </source>
</evidence>
<dbReference type="Gene3D" id="3.90.70.10">
    <property type="entry name" value="Cysteine proteinases"/>
    <property type="match status" value="1"/>
</dbReference>
<dbReference type="CDD" id="cd14307">
    <property type="entry name" value="UBA_RUP1p"/>
    <property type="match status" value="1"/>
</dbReference>
<dbReference type="InterPro" id="IPR001849">
    <property type="entry name" value="PH_domain"/>
</dbReference>
<feature type="domain" description="USP" evidence="4">
    <location>
        <begin position="175"/>
        <end position="519"/>
    </location>
</feature>
<dbReference type="MEROPS" id="C19.A51"/>
<dbReference type="PROSITE" id="PS50030">
    <property type="entry name" value="UBA"/>
    <property type="match status" value="1"/>
</dbReference>
<protein>
    <submittedName>
        <fullName evidence="5">Inactive ubiquitin carboxylterminal hydrolase putati</fullName>
    </submittedName>
</protein>
<dbReference type="SMART" id="SM00233">
    <property type="entry name" value="PH"/>
    <property type="match status" value="1"/>
</dbReference>
<dbReference type="PANTHER" id="PTHR22975">
    <property type="entry name" value="UBIQUITIN SPECIFIC PROTEINASE"/>
    <property type="match status" value="1"/>
</dbReference>
<evidence type="ECO:0000313" key="5">
    <source>
        <dbReference type="EMBL" id="CCA17718.1"/>
    </source>
</evidence>
<dbReference type="AlphaFoldDB" id="F0W9A5"/>
<dbReference type="PROSITE" id="PS50235">
    <property type="entry name" value="USP_3"/>
    <property type="match status" value="1"/>
</dbReference>
<dbReference type="InterPro" id="IPR052398">
    <property type="entry name" value="Ubiquitin_hydrolase_53/54"/>
</dbReference>
<name>F0W9A5_9STRA</name>
<proteinExistence type="predicted"/>
<dbReference type="InterPro" id="IPR001394">
    <property type="entry name" value="Peptidase_C19_UCH"/>
</dbReference>
<keyword evidence="1" id="KW-0833">Ubl conjugation pathway</keyword>
<dbReference type="GO" id="GO:0004843">
    <property type="term" value="F:cysteine-type deubiquitinase activity"/>
    <property type="evidence" value="ECO:0007669"/>
    <property type="project" value="InterPro"/>
</dbReference>
<organism evidence="5">
    <name type="scientific">Albugo laibachii Nc14</name>
    <dbReference type="NCBI Taxonomy" id="890382"/>
    <lineage>
        <taxon>Eukaryota</taxon>
        <taxon>Sar</taxon>
        <taxon>Stramenopiles</taxon>
        <taxon>Oomycota</taxon>
        <taxon>Peronosporomycetes</taxon>
        <taxon>Albuginales</taxon>
        <taxon>Albuginaceae</taxon>
        <taxon>Albugo</taxon>
    </lineage>
</organism>
<dbReference type="EMBL" id="FR824084">
    <property type="protein sequence ID" value="CCA17718.1"/>
    <property type="molecule type" value="Genomic_DNA"/>
</dbReference>
<dbReference type="Gene3D" id="2.30.29.30">
    <property type="entry name" value="Pleckstrin-homology domain (PH domain)/Phosphotyrosine-binding domain (PTB)"/>
    <property type="match status" value="1"/>
</dbReference>
<dbReference type="InterPro" id="IPR041970">
    <property type="entry name" value="Rup1_UBA"/>
</dbReference>
<dbReference type="InterPro" id="IPR028889">
    <property type="entry name" value="USP"/>
</dbReference>
<evidence type="ECO:0000256" key="2">
    <source>
        <dbReference type="ARBA" id="ARBA00022801"/>
    </source>
</evidence>
<dbReference type="Gene3D" id="1.10.8.10">
    <property type="entry name" value="DNA helicase RuvA subunit, C-terminal domain"/>
    <property type="match status" value="1"/>
</dbReference>
<evidence type="ECO:0000259" key="4">
    <source>
        <dbReference type="PROSITE" id="PS50235"/>
    </source>
</evidence>
<dbReference type="InterPro" id="IPR011993">
    <property type="entry name" value="PH-like_dom_sf"/>
</dbReference>
<dbReference type="GO" id="GO:0016579">
    <property type="term" value="P:protein deubiquitination"/>
    <property type="evidence" value="ECO:0007669"/>
    <property type="project" value="InterPro"/>
</dbReference>
<dbReference type="Pfam" id="PF00443">
    <property type="entry name" value="UCH"/>
    <property type="match status" value="1"/>
</dbReference>
<dbReference type="Pfam" id="PF00627">
    <property type="entry name" value="UBA"/>
    <property type="match status" value="1"/>
</dbReference>
<dbReference type="SUPFAM" id="SSF50729">
    <property type="entry name" value="PH domain-like"/>
    <property type="match status" value="1"/>
</dbReference>
<dbReference type="SUPFAM" id="SSF46934">
    <property type="entry name" value="UBA-like"/>
    <property type="match status" value="1"/>
</dbReference>
<accession>F0W9A5</accession>
<reference evidence="5" key="2">
    <citation type="submission" date="2011-02" db="EMBL/GenBank/DDBJ databases">
        <authorList>
            <person name="MacLean D."/>
        </authorList>
    </citation>
    <scope>NUCLEOTIDE SEQUENCE</scope>
</reference>
<dbReference type="CDD" id="cd00821">
    <property type="entry name" value="PH"/>
    <property type="match status" value="1"/>
</dbReference>
<keyword evidence="2 5" id="KW-0378">Hydrolase</keyword>